<feature type="compositionally biased region" description="Acidic residues" evidence="13">
    <location>
        <begin position="288"/>
        <end position="299"/>
    </location>
</feature>
<feature type="transmembrane region" description="Helical" evidence="14">
    <location>
        <begin position="335"/>
        <end position="357"/>
    </location>
</feature>
<comment type="subcellular location">
    <subcellularLocation>
        <location evidence="1">Endoplasmic reticulum membrane</location>
        <topology evidence="1">Multi-pass membrane protein</topology>
    </subcellularLocation>
</comment>
<dbReference type="InterPro" id="IPR036938">
    <property type="entry name" value="PAP2/HPO_sf"/>
</dbReference>
<evidence type="ECO:0000256" key="2">
    <source>
        <dbReference type="ARBA" id="ARBA00004742"/>
    </source>
</evidence>
<dbReference type="GO" id="GO:0006094">
    <property type="term" value="P:gluconeogenesis"/>
    <property type="evidence" value="ECO:0007669"/>
    <property type="project" value="UniProtKB-KW"/>
</dbReference>
<dbReference type="RefSeq" id="XP_032822853.1">
    <property type="nucleotide sequence ID" value="XM_032966962.1"/>
</dbReference>
<gene>
    <name evidence="17" type="primary">LOC116949542</name>
</gene>
<evidence type="ECO:0000256" key="5">
    <source>
        <dbReference type="ARBA" id="ARBA00022432"/>
    </source>
</evidence>
<keyword evidence="9 14" id="KW-1133">Transmembrane helix</keyword>
<feature type="domain" description="Phosphatidic acid phosphatase type 2/haloperoxidase" evidence="15">
    <location>
        <begin position="54"/>
        <end position="194"/>
    </location>
</feature>
<evidence type="ECO:0000256" key="4">
    <source>
        <dbReference type="ARBA" id="ARBA00012634"/>
    </source>
</evidence>
<dbReference type="EC" id="3.1.3.9" evidence="4"/>
<name>A0AAJ7TRL6_PETMA</name>
<comment type="similarity">
    <text evidence="3">Belongs to the glucose-6-phosphatase family.</text>
</comment>
<evidence type="ECO:0000313" key="17">
    <source>
        <dbReference type="RefSeq" id="XP_032822853.1"/>
    </source>
</evidence>
<keyword evidence="7" id="KW-0378">Hydrolase</keyword>
<feature type="transmembrane region" description="Helical" evidence="14">
    <location>
        <begin position="148"/>
        <end position="171"/>
    </location>
</feature>
<evidence type="ECO:0000256" key="11">
    <source>
        <dbReference type="PIRSR" id="PIRSR000905-1"/>
    </source>
</evidence>
<dbReference type="SMART" id="SM00014">
    <property type="entry name" value="acidPPc"/>
    <property type="match status" value="1"/>
</dbReference>
<keyword evidence="8" id="KW-0256">Endoplasmic reticulum</keyword>
<evidence type="ECO:0000256" key="9">
    <source>
        <dbReference type="ARBA" id="ARBA00022989"/>
    </source>
</evidence>
<feature type="transmembrane region" description="Helical" evidence="14">
    <location>
        <begin position="306"/>
        <end position="326"/>
    </location>
</feature>
<evidence type="ECO:0000256" key="12">
    <source>
        <dbReference type="PIRSR" id="PIRSR000905-2"/>
    </source>
</evidence>
<keyword evidence="5" id="KW-0312">Gluconeogenesis</keyword>
<evidence type="ECO:0000313" key="16">
    <source>
        <dbReference type="Proteomes" id="UP001318040"/>
    </source>
</evidence>
<dbReference type="GO" id="GO:0004346">
    <property type="term" value="F:glucose-6-phosphatase activity"/>
    <property type="evidence" value="ECO:0007669"/>
    <property type="project" value="UniProtKB-EC"/>
</dbReference>
<accession>A0AAJ7TRL6</accession>
<dbReference type="PANTHER" id="PTHR12591">
    <property type="entry name" value="GLUCOSE-6-PHOSPHATASE"/>
    <property type="match status" value="1"/>
</dbReference>
<feature type="active site" description="Proton donor" evidence="11">
    <location>
        <position position="115"/>
    </location>
</feature>
<evidence type="ECO:0000256" key="7">
    <source>
        <dbReference type="ARBA" id="ARBA00022801"/>
    </source>
</evidence>
<dbReference type="KEGG" id="pmrn:116949542"/>
<evidence type="ECO:0000256" key="13">
    <source>
        <dbReference type="SAM" id="MobiDB-lite"/>
    </source>
</evidence>
<dbReference type="Gene3D" id="1.20.144.10">
    <property type="entry name" value="Phosphatidic acid phosphatase type 2/haloperoxidase"/>
    <property type="match status" value="1"/>
</dbReference>
<evidence type="ECO:0000256" key="14">
    <source>
        <dbReference type="SAM" id="Phobius"/>
    </source>
</evidence>
<evidence type="ECO:0000256" key="6">
    <source>
        <dbReference type="ARBA" id="ARBA00022692"/>
    </source>
</evidence>
<evidence type="ECO:0000256" key="3">
    <source>
        <dbReference type="ARBA" id="ARBA00009266"/>
    </source>
</evidence>
<protein>
    <recommendedName>
        <fullName evidence="4">glucose-6-phosphatase</fullName>
        <ecNumber evidence="4">3.1.3.9</ecNumber>
    </recommendedName>
</protein>
<evidence type="ECO:0000259" key="15">
    <source>
        <dbReference type="SMART" id="SM00014"/>
    </source>
</evidence>
<dbReference type="SUPFAM" id="SSF48317">
    <property type="entry name" value="Acid phosphatase/Vanadium-dependent haloperoxidase"/>
    <property type="match status" value="1"/>
</dbReference>
<dbReference type="PIRSF" id="PIRSF000905">
    <property type="entry name" value="Glucose-6-phosphatase"/>
    <property type="match status" value="1"/>
</dbReference>
<feature type="active site" description="Nucleophile" evidence="11">
    <location>
        <position position="174"/>
    </location>
</feature>
<organism evidence="16 17">
    <name type="scientific">Petromyzon marinus</name>
    <name type="common">Sea lamprey</name>
    <dbReference type="NCBI Taxonomy" id="7757"/>
    <lineage>
        <taxon>Eukaryota</taxon>
        <taxon>Metazoa</taxon>
        <taxon>Chordata</taxon>
        <taxon>Craniata</taxon>
        <taxon>Vertebrata</taxon>
        <taxon>Cyclostomata</taxon>
        <taxon>Hyperoartia</taxon>
        <taxon>Petromyzontiformes</taxon>
        <taxon>Petromyzontidae</taxon>
        <taxon>Petromyzon</taxon>
    </lineage>
</organism>
<proteinExistence type="inferred from homology"/>
<feature type="region of interest" description="Disordered" evidence="13">
    <location>
        <begin position="285"/>
        <end position="304"/>
    </location>
</feature>
<dbReference type="GO" id="GO:0005789">
    <property type="term" value="C:endoplasmic reticulum membrane"/>
    <property type="evidence" value="ECO:0007669"/>
    <property type="project" value="UniProtKB-SubCell"/>
</dbReference>
<evidence type="ECO:0000256" key="8">
    <source>
        <dbReference type="ARBA" id="ARBA00022824"/>
    </source>
</evidence>
<keyword evidence="16" id="KW-1185">Reference proteome</keyword>
<dbReference type="AlphaFoldDB" id="A0AAJ7TRL6"/>
<reference evidence="17" key="1">
    <citation type="submission" date="2025-08" db="UniProtKB">
        <authorList>
            <consortium name="RefSeq"/>
        </authorList>
    </citation>
    <scope>IDENTIFICATION</scope>
    <source>
        <tissue evidence="17">Sperm</tissue>
    </source>
</reference>
<dbReference type="InterPro" id="IPR016275">
    <property type="entry name" value="Glucose-6-phosphatase"/>
</dbReference>
<evidence type="ECO:0000256" key="10">
    <source>
        <dbReference type="ARBA" id="ARBA00023136"/>
    </source>
</evidence>
<dbReference type="GO" id="GO:0051156">
    <property type="term" value="P:glucose 6-phosphate metabolic process"/>
    <property type="evidence" value="ECO:0007669"/>
    <property type="project" value="TreeGrafter"/>
</dbReference>
<evidence type="ECO:0000256" key="1">
    <source>
        <dbReference type="ARBA" id="ARBA00004477"/>
    </source>
</evidence>
<sequence>MDALRGAGVQVTVLFQGWFQGIHEVMHLMSSLGDIRSAYLLYFPICYHLAPRVAARLVWAAVVGDWINMILKWVISGQRPYWWVLETQYYGNAAPPHLNQYPITCETGPGTPSGHAMGSACVWYVMVTAALESDLCTKRKPFSDHRRLCRVALWLLFWFVQINVCVSRVFVATHFPHQVILGLLGGILVAEVFGRVRLIHGARLHAHAALCALLLLVALFVHDGAARIAQVDLDWSVALARKRCARAEWVHVDTTPFAGLARGLGALFGLGLGLHVRDRFVTGTSSEVGDEKEGEEEAEREPTSPAFQGCCIAASLLAVHVLEWIVPMPQRAGGLFYFVAFCRSVLGPVAVVAATPYCVRMLVGPLAKMKGS</sequence>
<feature type="transmembrane region" description="Helical" evidence="14">
    <location>
        <begin position="208"/>
        <end position="229"/>
    </location>
</feature>
<comment type="pathway">
    <text evidence="2">Carbohydrate biosynthesis; gluconeogenesis.</text>
</comment>
<feature type="transmembrane region" description="Helical" evidence="14">
    <location>
        <begin position="177"/>
        <end position="196"/>
    </location>
</feature>
<dbReference type="Pfam" id="PF01569">
    <property type="entry name" value="PAP2"/>
    <property type="match status" value="1"/>
</dbReference>
<dbReference type="InterPro" id="IPR000326">
    <property type="entry name" value="PAP2/HPO"/>
</dbReference>
<dbReference type="Proteomes" id="UP001318040">
    <property type="component" value="Chromosome 2"/>
</dbReference>
<dbReference type="PANTHER" id="PTHR12591:SF0">
    <property type="entry name" value="FI19814P1"/>
    <property type="match status" value="1"/>
</dbReference>
<feature type="binding site" evidence="12">
    <location>
        <position position="79"/>
    </location>
    <ligand>
        <name>substrate</name>
    </ligand>
</feature>
<keyword evidence="6 14" id="KW-0812">Transmembrane</keyword>
<feature type="binding site" evidence="12">
    <location>
        <position position="168"/>
    </location>
    <ligand>
        <name>substrate</name>
    </ligand>
</feature>
<dbReference type="GeneID" id="116949542"/>
<keyword evidence="10 14" id="KW-0472">Membrane</keyword>